<evidence type="ECO:0000313" key="1">
    <source>
        <dbReference type="EMBL" id="QGZ55078.1"/>
    </source>
</evidence>
<name>A0A7Z2G4I9_9BURK</name>
<accession>A0A7Z2G4I9</accession>
<keyword evidence="2" id="KW-1185">Reference proteome</keyword>
<proteinExistence type="predicted"/>
<protein>
    <submittedName>
        <fullName evidence="1">Uncharacterized protein</fullName>
    </submittedName>
</protein>
<dbReference type="Proteomes" id="UP000434209">
    <property type="component" value="Chromosome 1"/>
</dbReference>
<dbReference type="KEGG" id="pacp:FAZ97_09190"/>
<dbReference type="EMBL" id="CP046909">
    <property type="protein sequence ID" value="QGZ55078.1"/>
    <property type="molecule type" value="Genomic_DNA"/>
</dbReference>
<gene>
    <name evidence="1" type="ORF">FAZ97_09190</name>
</gene>
<dbReference type="AlphaFoldDB" id="A0A7Z2G4I9"/>
<reference evidence="1 2" key="1">
    <citation type="submission" date="2019-12" db="EMBL/GenBank/DDBJ databases">
        <title>Paraburkholderia acidiphila 7Q-K02 sp. nov and Paraburkholderia acidisoli DHF22 sp. nov., two strains isolated from forest soil.</title>
        <authorList>
            <person name="Gao Z."/>
            <person name="Qiu L."/>
        </authorList>
    </citation>
    <scope>NUCLEOTIDE SEQUENCE [LARGE SCALE GENOMIC DNA]</scope>
    <source>
        <strain evidence="1 2">7Q-K02</strain>
    </source>
</reference>
<sequence length="450" mass="51408">MHIDHTKQRNTPLSVTEATARLEPFGLTLTSKHIGGVVTTSTFVDVVCATGHKMRRRYGDIRKRGCPYCKAPFGERVLYGLLRHYVVGPDDWKRMVVRGLDPKDPKRKVIFDAASPTRKIAIENHSGYHEPGRDVPIFQRSLSNAERLRLDGLKEARATNGRHQGGPLNGWRVGVVWFEADRLAKLSRATKSYLPIVIDEFKSIAKLLRLKLRSDDVEIDATKVFAALGRKPLERIGREFDLMGPWRGIAYVHRWRHSCGGEFTKLARALENKAPGKTGCPFCDKEGRYGRWLNFLGRLEQHGYRFAGRNRYSICTEHQVVPLRCVTHPSAKVRKLTRSDIYKWLDAPASRSLPPPCMKCRVAYTQHMLDKMRQHREAERLKLNERLELFGFTMVTMLPTSTRDSKTGAIHAQRNEIQCLNCGYRWSVFVAQRLSKAKRSGQMSCPNCDP</sequence>
<dbReference type="RefSeq" id="WP_158758166.1">
    <property type="nucleotide sequence ID" value="NZ_CP046909.1"/>
</dbReference>
<organism evidence="1 2">
    <name type="scientific">Paraburkholderia acidiphila</name>
    <dbReference type="NCBI Taxonomy" id="2571747"/>
    <lineage>
        <taxon>Bacteria</taxon>
        <taxon>Pseudomonadati</taxon>
        <taxon>Pseudomonadota</taxon>
        <taxon>Betaproteobacteria</taxon>
        <taxon>Burkholderiales</taxon>
        <taxon>Burkholderiaceae</taxon>
        <taxon>Paraburkholderia</taxon>
    </lineage>
</organism>
<evidence type="ECO:0000313" key="2">
    <source>
        <dbReference type="Proteomes" id="UP000434209"/>
    </source>
</evidence>